<evidence type="ECO:0000313" key="3">
    <source>
        <dbReference type="Proteomes" id="UP000178870"/>
    </source>
</evidence>
<dbReference type="EMBL" id="MGGP01000015">
    <property type="protein sequence ID" value="OGM32407.1"/>
    <property type="molecule type" value="Genomic_DNA"/>
</dbReference>
<gene>
    <name evidence="2" type="ORF">A2803_01955</name>
</gene>
<keyword evidence="1" id="KW-1133">Transmembrane helix</keyword>
<evidence type="ECO:0008006" key="4">
    <source>
        <dbReference type="Google" id="ProtNLM"/>
    </source>
</evidence>
<evidence type="ECO:0000256" key="1">
    <source>
        <dbReference type="SAM" id="Phobius"/>
    </source>
</evidence>
<feature type="transmembrane region" description="Helical" evidence="1">
    <location>
        <begin position="66"/>
        <end position="82"/>
    </location>
</feature>
<organism evidence="2 3">
    <name type="scientific">Candidatus Woesebacteria bacterium RIFCSPHIGHO2_01_FULL_44_21</name>
    <dbReference type="NCBI Taxonomy" id="1802503"/>
    <lineage>
        <taxon>Bacteria</taxon>
        <taxon>Candidatus Woeseibacteriota</taxon>
    </lineage>
</organism>
<proteinExistence type="predicted"/>
<feature type="transmembrane region" description="Helical" evidence="1">
    <location>
        <begin position="41"/>
        <end position="59"/>
    </location>
</feature>
<keyword evidence="1" id="KW-0472">Membrane</keyword>
<protein>
    <recommendedName>
        <fullName evidence="4">Rod shape-determining protein MreD</fullName>
    </recommendedName>
</protein>
<dbReference type="Proteomes" id="UP000178870">
    <property type="component" value="Unassembled WGS sequence"/>
</dbReference>
<accession>A0A1F7YYR1</accession>
<feature type="transmembrane region" description="Helical" evidence="1">
    <location>
        <begin position="134"/>
        <end position="156"/>
    </location>
</feature>
<dbReference type="AlphaFoldDB" id="A0A1F7YYR1"/>
<sequence>MLAYFLILLGAALRVIPHPANFVPIAAVALFGAVYLRDKRQALILPLLAMVISDIFIGFDSLQSRLIIYGCFLGIGLIGLWIRNHKNIFTVVGGSLLGSSLFYLITNLVWLYPANMYPHTIAGQITSYTNALPFFRYTLVGDLFYVALFFGIYELIRHFSTIARSEATKQS</sequence>
<comment type="caution">
    <text evidence="2">The sequence shown here is derived from an EMBL/GenBank/DDBJ whole genome shotgun (WGS) entry which is preliminary data.</text>
</comment>
<keyword evidence="1" id="KW-0812">Transmembrane</keyword>
<reference evidence="2 3" key="1">
    <citation type="journal article" date="2016" name="Nat. Commun.">
        <title>Thousands of microbial genomes shed light on interconnected biogeochemical processes in an aquifer system.</title>
        <authorList>
            <person name="Anantharaman K."/>
            <person name="Brown C.T."/>
            <person name="Hug L.A."/>
            <person name="Sharon I."/>
            <person name="Castelle C.J."/>
            <person name="Probst A.J."/>
            <person name="Thomas B.C."/>
            <person name="Singh A."/>
            <person name="Wilkins M.J."/>
            <person name="Karaoz U."/>
            <person name="Brodie E.L."/>
            <person name="Williams K.H."/>
            <person name="Hubbard S.S."/>
            <person name="Banfield J.F."/>
        </authorList>
    </citation>
    <scope>NUCLEOTIDE SEQUENCE [LARGE SCALE GENOMIC DNA]</scope>
</reference>
<feature type="transmembrane region" description="Helical" evidence="1">
    <location>
        <begin position="88"/>
        <end position="113"/>
    </location>
</feature>
<name>A0A1F7YYR1_9BACT</name>
<evidence type="ECO:0000313" key="2">
    <source>
        <dbReference type="EMBL" id="OGM32407.1"/>
    </source>
</evidence>
<dbReference type="InterPro" id="IPR046487">
    <property type="entry name" value="DUF6580"/>
</dbReference>
<dbReference type="Pfam" id="PF20221">
    <property type="entry name" value="DUF6580"/>
    <property type="match status" value="1"/>
</dbReference>